<protein>
    <recommendedName>
        <fullName evidence="5">tRNA (cytosine(38)-C(5))-methyltransferase</fullName>
        <ecNumber evidence="4">2.1.1.204</ecNumber>
    </recommendedName>
    <alternativeName>
        <fullName evidence="6">DNA (cytosine-5)-methyltransferase-like protein 2</fullName>
    </alternativeName>
</protein>
<reference evidence="7 8" key="1">
    <citation type="submission" date="2022-05" db="EMBL/GenBank/DDBJ databases">
        <authorList>
            <consortium name="Genoscope - CEA"/>
            <person name="William W."/>
        </authorList>
    </citation>
    <scope>NUCLEOTIDE SEQUENCE [LARGE SCALE GENOMIC DNA]</scope>
</reference>
<dbReference type="InterPro" id="IPR029063">
    <property type="entry name" value="SAM-dependent_MTases_sf"/>
</dbReference>
<evidence type="ECO:0000313" key="7">
    <source>
        <dbReference type="EMBL" id="CAH3166989.1"/>
    </source>
</evidence>
<dbReference type="PROSITE" id="PS00095">
    <property type="entry name" value="C5_MTASE_2"/>
    <property type="match status" value="1"/>
</dbReference>
<dbReference type="GO" id="GO:0005634">
    <property type="term" value="C:nucleus"/>
    <property type="evidence" value="ECO:0007669"/>
    <property type="project" value="TreeGrafter"/>
</dbReference>
<evidence type="ECO:0000256" key="1">
    <source>
        <dbReference type="ARBA" id="ARBA00022603"/>
    </source>
</evidence>
<evidence type="ECO:0000313" key="8">
    <source>
        <dbReference type="Proteomes" id="UP001159428"/>
    </source>
</evidence>
<dbReference type="GO" id="GO:0032259">
    <property type="term" value="P:methylation"/>
    <property type="evidence" value="ECO:0007669"/>
    <property type="project" value="UniProtKB-KW"/>
</dbReference>
<dbReference type="SUPFAM" id="SSF53335">
    <property type="entry name" value="S-adenosyl-L-methionine-dependent methyltransferases"/>
    <property type="match status" value="1"/>
</dbReference>
<dbReference type="Proteomes" id="UP001159428">
    <property type="component" value="Unassembled WGS sequence"/>
</dbReference>
<dbReference type="PANTHER" id="PTHR46098">
    <property type="entry name" value="TRNA (CYTOSINE(38)-C(5))-METHYLTRANSFERASE"/>
    <property type="match status" value="1"/>
</dbReference>
<proteinExistence type="predicted"/>
<dbReference type="EMBL" id="CALNXJ010000147">
    <property type="protein sequence ID" value="CAH3166989.1"/>
    <property type="molecule type" value="Genomic_DNA"/>
</dbReference>
<evidence type="ECO:0000256" key="5">
    <source>
        <dbReference type="ARBA" id="ARBA00039681"/>
    </source>
</evidence>
<evidence type="ECO:0000256" key="6">
    <source>
        <dbReference type="ARBA" id="ARBA00042810"/>
    </source>
</evidence>
<dbReference type="InterPro" id="IPR031303">
    <property type="entry name" value="C5_meth_CS"/>
</dbReference>
<keyword evidence="2" id="KW-0808">Transferase</keyword>
<dbReference type="InterPro" id="IPR050750">
    <property type="entry name" value="C5-MTase"/>
</dbReference>
<name>A0AAU9Y5C2_9CNID</name>
<evidence type="ECO:0000256" key="4">
    <source>
        <dbReference type="ARBA" id="ARBA00039081"/>
    </source>
</evidence>
<dbReference type="AlphaFoldDB" id="A0AAU9Y5C2"/>
<evidence type="ECO:0000256" key="3">
    <source>
        <dbReference type="ARBA" id="ARBA00022691"/>
    </source>
</evidence>
<dbReference type="EC" id="2.1.1.204" evidence="4"/>
<gene>
    <name evidence="7" type="ORF">PMEA_00006302</name>
</gene>
<evidence type="ECO:0000256" key="2">
    <source>
        <dbReference type="ARBA" id="ARBA00022679"/>
    </source>
</evidence>
<comment type="caution">
    <text evidence="7">The sequence shown here is derived from an EMBL/GenBank/DDBJ whole genome shotgun (WGS) entry which is preliminary data.</text>
</comment>
<accession>A0AAU9Y5C2</accession>
<keyword evidence="1" id="KW-0489">Methyltransferase</keyword>
<dbReference type="GO" id="GO:0008168">
    <property type="term" value="F:methyltransferase activity"/>
    <property type="evidence" value="ECO:0007669"/>
    <property type="project" value="UniProtKB-KW"/>
</dbReference>
<dbReference type="Pfam" id="PF00145">
    <property type="entry name" value="DNA_methylase"/>
    <property type="match status" value="1"/>
</dbReference>
<keyword evidence="8" id="KW-1185">Reference proteome</keyword>
<dbReference type="PANTHER" id="PTHR46098:SF1">
    <property type="entry name" value="TRNA (CYTOSINE(38)-C(5))-METHYLTRANSFERASE"/>
    <property type="match status" value="1"/>
</dbReference>
<keyword evidence="3" id="KW-0949">S-adenosyl-L-methionine</keyword>
<dbReference type="InterPro" id="IPR001525">
    <property type="entry name" value="C5_MeTfrase"/>
</dbReference>
<organism evidence="7 8">
    <name type="scientific">Pocillopora meandrina</name>
    <dbReference type="NCBI Taxonomy" id="46732"/>
    <lineage>
        <taxon>Eukaryota</taxon>
        <taxon>Metazoa</taxon>
        <taxon>Cnidaria</taxon>
        <taxon>Anthozoa</taxon>
        <taxon>Hexacorallia</taxon>
        <taxon>Scleractinia</taxon>
        <taxon>Astrocoeniina</taxon>
        <taxon>Pocilloporidae</taxon>
        <taxon>Pocillopora</taxon>
    </lineage>
</organism>
<sequence length="108" mass="12440">MQLVEGVRKNCYGHYAEGTGSVLKMANIDDSDIFRRYQDLTDDKQKAELLSILKLRYFTPREVANLHGFPFEFRFPSSLSIKQQYRLLGNSLNVLVVSELLNCLFHAP</sequence>
<dbReference type="Gene3D" id="3.90.120.10">
    <property type="entry name" value="DNA Methylase, subunit A, domain 2"/>
    <property type="match status" value="1"/>
</dbReference>